<organism evidence="1 2">
    <name type="scientific">Pleurodeles waltl</name>
    <name type="common">Iberian ribbed newt</name>
    <dbReference type="NCBI Taxonomy" id="8319"/>
    <lineage>
        <taxon>Eukaryota</taxon>
        <taxon>Metazoa</taxon>
        <taxon>Chordata</taxon>
        <taxon>Craniata</taxon>
        <taxon>Vertebrata</taxon>
        <taxon>Euteleostomi</taxon>
        <taxon>Amphibia</taxon>
        <taxon>Batrachia</taxon>
        <taxon>Caudata</taxon>
        <taxon>Salamandroidea</taxon>
        <taxon>Salamandridae</taxon>
        <taxon>Pleurodelinae</taxon>
        <taxon>Pleurodeles</taxon>
    </lineage>
</organism>
<evidence type="ECO:0008006" key="3">
    <source>
        <dbReference type="Google" id="ProtNLM"/>
    </source>
</evidence>
<evidence type="ECO:0000313" key="1">
    <source>
        <dbReference type="EMBL" id="KAJ1099823.1"/>
    </source>
</evidence>
<name>A0AAV7MFE0_PLEWA</name>
<gene>
    <name evidence="1" type="ORF">NDU88_004918</name>
</gene>
<accession>A0AAV7MFE0</accession>
<dbReference type="AlphaFoldDB" id="A0AAV7MFE0"/>
<proteinExistence type="predicted"/>
<evidence type="ECO:0000313" key="2">
    <source>
        <dbReference type="Proteomes" id="UP001066276"/>
    </source>
</evidence>
<dbReference type="EMBL" id="JANPWB010000014">
    <property type="protein sequence ID" value="KAJ1099823.1"/>
    <property type="molecule type" value="Genomic_DNA"/>
</dbReference>
<comment type="caution">
    <text evidence="1">The sequence shown here is derived from an EMBL/GenBank/DDBJ whole genome shotgun (WGS) entry which is preliminary data.</text>
</comment>
<dbReference type="Proteomes" id="UP001066276">
    <property type="component" value="Chromosome 10"/>
</dbReference>
<protein>
    <recommendedName>
        <fullName evidence="3">Secreted protein</fullName>
    </recommendedName>
</protein>
<sequence length="78" mass="7806">MALAGGAFSARCAVCGLFWGPPRGCGGVAVPLGLCSLAFLRGPQALSVAQGAASCYCALRAVWPEEIARVAGFFTAAS</sequence>
<keyword evidence="2" id="KW-1185">Reference proteome</keyword>
<reference evidence="1" key="1">
    <citation type="journal article" date="2022" name="bioRxiv">
        <title>Sequencing and chromosome-scale assembly of the giantPleurodeles waltlgenome.</title>
        <authorList>
            <person name="Brown T."/>
            <person name="Elewa A."/>
            <person name="Iarovenko S."/>
            <person name="Subramanian E."/>
            <person name="Araus A.J."/>
            <person name="Petzold A."/>
            <person name="Susuki M."/>
            <person name="Suzuki K.-i.T."/>
            <person name="Hayashi T."/>
            <person name="Toyoda A."/>
            <person name="Oliveira C."/>
            <person name="Osipova E."/>
            <person name="Leigh N.D."/>
            <person name="Simon A."/>
            <person name="Yun M.H."/>
        </authorList>
    </citation>
    <scope>NUCLEOTIDE SEQUENCE</scope>
    <source>
        <strain evidence="1">20211129_DDA</strain>
        <tissue evidence="1">Liver</tissue>
    </source>
</reference>